<evidence type="ECO:0000256" key="1">
    <source>
        <dbReference type="SAM" id="MobiDB-lite"/>
    </source>
</evidence>
<accession>A0ABY6NI53</accession>
<gene>
    <name evidence="2" type="ORF">LH706_23640</name>
</gene>
<sequence>MCGAANAAPPHGIDDRRSAEAVRAGPQIFVSGRPWPGGAEHDACHLRRVSRSIQAMKVNPPASPGASVSSPSAVQEAAGTQPATEPSASRAHAAGSPLASLAELSQTRRAGVKRPAGDDGAGSSSEPPRKMPRRSVKFAMSFREGAPRRPALARHSATDAEQADINRQIETNQRAFLVQKLEAKQPVVRLLQSELGAEIARHLPAQDQHRLDATLARSPEARYEHARLLPPQMGGAYLNRDEEALALALAETDSHGAPLSADARLDRAGWLLLAGTRAAALPDVQLIGRMRRAVRQARVTLFQTFDRAGPAAQAEALRRLIGACAYAGSQAAALRWTREALGEQRFYSLPPGERADALAELAEHLDNAEAMEWDRLDDFTDLAMRAEHERTLARLHTNGRASTLPMMLDAARRIGPMPSDAAELLMQSVVNMARRSMPAPATQQVMLDLFSILLPHLQGNARADGGARLMAMLPELPAIGDQLRLFNGILRRPPGTPPSENRLSHLDVAGQYALTQAVFSQLANMGEHVMREEAMKLLDNQLAPGRLGRFPGAALESLLTDAARLPVPASSRPQLLSIVERALEALPGERIARPLRKLLERAIQPPAWHLDAREAAAWHDISPRLMQAWHHLLPRLPAVQRADALAFAVTRVPGLLPLALGQLATVTVDEHRAMLRGIEDPLRTAFADTIAHTLVGSPGLLYDAIRHALSIAPVERRTTVVASLAATLAWTATAVSSPFRDNVALLMEAIGRQCLGAVPREQLESTLAAFFRRGELPSLPSLAAQHLRSLNLADEARVLAGLTNAVASVDPPTRALVFSFVMERLAAQAAGQAGAFARIAAGLPPDVARTWAGQLQTELDAELGLRLASGPRATVDPPHLERLAAEAGRALEFRLSSQPGPSEARGDAWNRYGTAVAMIEALHAHHPGPGPYA</sequence>
<evidence type="ECO:0008006" key="3">
    <source>
        <dbReference type="Google" id="ProtNLM"/>
    </source>
</evidence>
<dbReference type="EMBL" id="CP085044">
    <property type="protein sequence ID" value="UZF16978.1"/>
    <property type="molecule type" value="Genomic_DNA"/>
</dbReference>
<keyword evidence="2" id="KW-0614">Plasmid</keyword>
<reference evidence="2" key="1">
    <citation type="submission" date="2021-10" db="EMBL/GenBank/DDBJ databases">
        <title>Complete genome sequences of five Ralstonia solancearum strains isolated from sunflower.</title>
        <authorList>
            <person name="She X."/>
            <person name="He Z."/>
        </authorList>
    </citation>
    <scope>NUCLEOTIDE SEQUENCE</scope>
    <source>
        <strain evidence="2">RS638</strain>
    </source>
</reference>
<name>A0ABY6NI53_RALSL</name>
<geneLocation type="plasmid" evidence="2">
    <name>p1</name>
</geneLocation>
<organism evidence="2">
    <name type="scientific">Ralstonia solanacearum</name>
    <name type="common">Pseudomonas solanacearum</name>
    <dbReference type="NCBI Taxonomy" id="305"/>
    <lineage>
        <taxon>Bacteria</taxon>
        <taxon>Pseudomonadati</taxon>
        <taxon>Pseudomonadota</taxon>
        <taxon>Betaproteobacteria</taxon>
        <taxon>Burkholderiales</taxon>
        <taxon>Burkholderiaceae</taxon>
        <taxon>Ralstonia</taxon>
        <taxon>Ralstonia solanacearum species complex</taxon>
    </lineage>
</organism>
<evidence type="ECO:0000313" key="2">
    <source>
        <dbReference type="EMBL" id="UZF16978.1"/>
    </source>
</evidence>
<protein>
    <recommendedName>
        <fullName evidence="3">Type III effector protein</fullName>
    </recommendedName>
</protein>
<feature type="compositionally biased region" description="Low complexity" evidence="1">
    <location>
        <begin position="58"/>
        <end position="74"/>
    </location>
</feature>
<proteinExistence type="predicted"/>
<feature type="region of interest" description="Disordered" evidence="1">
    <location>
        <begin position="1"/>
        <end position="164"/>
    </location>
</feature>